<dbReference type="PROSITE" id="PS50126">
    <property type="entry name" value="S1"/>
    <property type="match status" value="1"/>
</dbReference>
<dbReference type="OrthoDB" id="9801597at2"/>
<dbReference type="SMART" id="SM00316">
    <property type="entry name" value="S1"/>
    <property type="match status" value="3"/>
</dbReference>
<comment type="similarity">
    <text evidence="1">Belongs to the CvfB family.</text>
</comment>
<dbReference type="InterPro" id="IPR036388">
    <property type="entry name" value="WH-like_DNA-bd_sf"/>
</dbReference>
<dbReference type="Proteomes" id="UP000618460">
    <property type="component" value="Unassembled WGS sequence"/>
</dbReference>
<evidence type="ECO:0000256" key="1">
    <source>
        <dbReference type="PIRNR" id="PIRNR012524"/>
    </source>
</evidence>
<dbReference type="GO" id="GO:0003676">
    <property type="term" value="F:nucleic acid binding"/>
    <property type="evidence" value="ECO:0007669"/>
    <property type="project" value="InterPro"/>
</dbReference>
<dbReference type="AlphaFoldDB" id="A0A917TWW2"/>
<dbReference type="Gene3D" id="2.40.50.140">
    <property type="entry name" value="Nucleic acid-binding proteins"/>
    <property type="match status" value="2"/>
</dbReference>
<dbReference type="InterPro" id="IPR012340">
    <property type="entry name" value="NA-bd_OB-fold"/>
</dbReference>
<dbReference type="InterPro" id="IPR040764">
    <property type="entry name" value="CvfB_WH"/>
</dbReference>
<dbReference type="RefSeq" id="WP_117156971.1">
    <property type="nucleotide sequence ID" value="NZ_BMLG01000026.1"/>
</dbReference>
<name>A0A917TWW2_9BACI</name>
<dbReference type="PANTHER" id="PTHR37296">
    <property type="entry name" value="CONSERVED VIRULENCE FACTOR B"/>
    <property type="match status" value="1"/>
</dbReference>
<dbReference type="SUPFAM" id="SSF50249">
    <property type="entry name" value="Nucleic acid-binding proteins"/>
    <property type="match status" value="1"/>
</dbReference>
<feature type="domain" description="S1 motif" evidence="2">
    <location>
        <begin position="154"/>
        <end position="214"/>
    </location>
</feature>
<keyword evidence="4" id="KW-1185">Reference proteome</keyword>
<organism evidence="3 4">
    <name type="scientific">Paraliobacillus quinghaiensis</name>
    <dbReference type="NCBI Taxonomy" id="470815"/>
    <lineage>
        <taxon>Bacteria</taxon>
        <taxon>Bacillati</taxon>
        <taxon>Bacillota</taxon>
        <taxon>Bacilli</taxon>
        <taxon>Bacillales</taxon>
        <taxon>Bacillaceae</taxon>
        <taxon>Paraliobacillus</taxon>
    </lineage>
</organism>
<sequence length="288" mass="32541">MGLLKAGQVIELKVARKIETGYVLTDGTEEVLLHTNEAKEGVEAEDKLEVFLYHDKKGVLIATTAIPSVREDVFDWAEVTEVVRNLGVFVDIGTTKHTLVSKDDLPLYQSVWPEVGDQLYVVLTTDKKGRLLANPVTEADFGDNWDKAPEELLSKPINGRVFRTDREGAVIITEEGYRGFIHHSERKEEPRLGEWVEGRVIKVKEDGTLNISLLPKKKEARISDAQMILEFIENKGGFIPYSDKSDPEDIKSTFYISKAAFKRALGKLMKEKKVVQKDGKTYLYDKID</sequence>
<dbReference type="Pfam" id="PF21191">
    <property type="entry name" value="CvfB_1st"/>
    <property type="match status" value="1"/>
</dbReference>
<reference evidence="3" key="1">
    <citation type="journal article" date="2014" name="Int. J. Syst. Evol. Microbiol.">
        <title>Complete genome sequence of Corynebacterium casei LMG S-19264T (=DSM 44701T), isolated from a smear-ripened cheese.</title>
        <authorList>
            <consortium name="US DOE Joint Genome Institute (JGI-PGF)"/>
            <person name="Walter F."/>
            <person name="Albersmeier A."/>
            <person name="Kalinowski J."/>
            <person name="Ruckert C."/>
        </authorList>
    </citation>
    <scope>NUCLEOTIDE SEQUENCE</scope>
    <source>
        <strain evidence="3">CGMCC 1.6333</strain>
    </source>
</reference>
<dbReference type="Pfam" id="PF13509">
    <property type="entry name" value="S1_2"/>
    <property type="match status" value="1"/>
</dbReference>
<dbReference type="EMBL" id="BMLG01000026">
    <property type="protein sequence ID" value="GGM41561.1"/>
    <property type="molecule type" value="Genomic_DNA"/>
</dbReference>
<protein>
    <recommendedName>
        <fullName evidence="2">S1 motif domain-containing protein</fullName>
    </recommendedName>
</protein>
<evidence type="ECO:0000313" key="4">
    <source>
        <dbReference type="Proteomes" id="UP000618460"/>
    </source>
</evidence>
<gene>
    <name evidence="3" type="primary">yitL</name>
    <name evidence="3" type="ORF">GCM10011351_29670</name>
</gene>
<dbReference type="Gene3D" id="1.10.10.10">
    <property type="entry name" value="Winged helix-like DNA-binding domain superfamily/Winged helix DNA-binding domain"/>
    <property type="match status" value="1"/>
</dbReference>
<dbReference type="InterPro" id="IPR003029">
    <property type="entry name" value="S1_domain"/>
</dbReference>
<dbReference type="InterPro" id="IPR048587">
    <property type="entry name" value="CvfB_S1_3rd"/>
</dbReference>
<comment type="caution">
    <text evidence="3">The sequence shown here is derived from an EMBL/GenBank/DDBJ whole genome shotgun (WGS) entry which is preliminary data.</text>
</comment>
<dbReference type="Pfam" id="PF17783">
    <property type="entry name" value="WHD_CvfB"/>
    <property type="match status" value="1"/>
</dbReference>
<evidence type="ECO:0000313" key="3">
    <source>
        <dbReference type="EMBL" id="GGM41561.1"/>
    </source>
</evidence>
<accession>A0A917TWW2</accession>
<dbReference type="InterPro" id="IPR039566">
    <property type="entry name" value="CvfB_S1_st"/>
</dbReference>
<proteinExistence type="inferred from homology"/>
<dbReference type="PANTHER" id="PTHR37296:SF1">
    <property type="entry name" value="CONSERVED VIRULENCE FACTOR B"/>
    <property type="match status" value="1"/>
</dbReference>
<evidence type="ECO:0000259" key="2">
    <source>
        <dbReference type="PROSITE" id="PS50126"/>
    </source>
</evidence>
<dbReference type="Pfam" id="PF21543">
    <property type="entry name" value="CvfB_2nd"/>
    <property type="match status" value="1"/>
</dbReference>
<dbReference type="InterPro" id="IPR014464">
    <property type="entry name" value="CvfB_fam"/>
</dbReference>
<dbReference type="InterPro" id="IPR048588">
    <property type="entry name" value="CvfB_S1_2nd"/>
</dbReference>
<dbReference type="PIRSF" id="PIRSF012524">
    <property type="entry name" value="YitL_S1"/>
    <property type="match status" value="1"/>
</dbReference>
<reference evidence="3" key="2">
    <citation type="submission" date="2020-09" db="EMBL/GenBank/DDBJ databases">
        <authorList>
            <person name="Sun Q."/>
            <person name="Zhou Y."/>
        </authorList>
    </citation>
    <scope>NUCLEOTIDE SEQUENCE</scope>
    <source>
        <strain evidence="3">CGMCC 1.6333</strain>
    </source>
</reference>